<gene>
    <name evidence="3" type="ORF">QQ020_25900</name>
</gene>
<reference evidence="3" key="1">
    <citation type="submission" date="2023-06" db="EMBL/GenBank/DDBJ databases">
        <title>Genomic of Agaribacillus aureum.</title>
        <authorList>
            <person name="Wang G."/>
        </authorList>
    </citation>
    <scope>NUCLEOTIDE SEQUENCE</scope>
    <source>
        <strain evidence="3">BMA12</strain>
    </source>
</reference>
<dbReference type="InterPro" id="IPR027039">
    <property type="entry name" value="Crtac1"/>
</dbReference>
<dbReference type="PANTHER" id="PTHR16026">
    <property type="entry name" value="CARTILAGE ACIDIC PROTEIN 1"/>
    <property type="match status" value="1"/>
</dbReference>
<evidence type="ECO:0000313" key="3">
    <source>
        <dbReference type="EMBL" id="MDN5215538.1"/>
    </source>
</evidence>
<dbReference type="RefSeq" id="WP_346760867.1">
    <property type="nucleotide sequence ID" value="NZ_JAUJEB010000006.1"/>
</dbReference>
<evidence type="ECO:0000256" key="1">
    <source>
        <dbReference type="ARBA" id="ARBA00022729"/>
    </source>
</evidence>
<name>A0ABT8LGX7_9BACT</name>
<protein>
    <submittedName>
        <fullName evidence="3">VCBS repeat-containing protein</fullName>
    </submittedName>
</protein>
<comment type="caution">
    <text evidence="3">The sequence shown here is derived from an EMBL/GenBank/DDBJ whole genome shotgun (WGS) entry which is preliminary data.</text>
</comment>
<keyword evidence="4" id="KW-1185">Reference proteome</keyword>
<keyword evidence="1" id="KW-0732">Signal</keyword>
<organism evidence="3 4">
    <name type="scientific">Agaribacillus aureus</name>
    <dbReference type="NCBI Taxonomy" id="3051825"/>
    <lineage>
        <taxon>Bacteria</taxon>
        <taxon>Pseudomonadati</taxon>
        <taxon>Bacteroidota</taxon>
        <taxon>Cytophagia</taxon>
        <taxon>Cytophagales</taxon>
        <taxon>Splendidivirgaceae</taxon>
        <taxon>Agaribacillus</taxon>
    </lineage>
</organism>
<dbReference type="Proteomes" id="UP001172083">
    <property type="component" value="Unassembled WGS sequence"/>
</dbReference>
<dbReference type="InterPro" id="IPR011519">
    <property type="entry name" value="UnbV_ASPIC"/>
</dbReference>
<dbReference type="SUPFAM" id="SSF69318">
    <property type="entry name" value="Integrin alpha N-terminal domain"/>
    <property type="match status" value="3"/>
</dbReference>
<dbReference type="InterPro" id="IPR013517">
    <property type="entry name" value="FG-GAP"/>
</dbReference>
<sequence>MEKLTIIYVKGRAIVFMLFALQLIACSEQKKEKPPVTPRLFSPLMAERSGIDFVNVLEANEKLNIIDFLYFYNGGGVATGDINNDGLVDIYFTSNQQPNKLYLNKGNMHFEDITSIAGVAGEAEWTCGVTMADVNGDGYLDIFVSVLSGFKDLNGHNELFINNGNLTFTESADEYGLDFKGYSNQAAFFDYDHDGDLDCYLLNMSLHDADTYKPVKSRFGTSEMAGDRLYRNDKNKFTDVSAEAGIHQGAIGYGLGIAVADFNNDNWEDIYISNDFHEDDYLYINRQNGTFEEMGKSYFKHMSRFSMGSDAADYNNDGLIDLVTLDMAPEDERIEKMTIDEDPYDIYQYKLSYGYYFQFARNCFQLNNGNNSFSDIAPLVGIEATDWSWAPLMADFDNDGIKDLFITNGIVKRPNDLDYVKFYSDHAYSGIKEENLPEFYQQSYDRMADGKWHDYFYQGTKELLFIDRSEEWGFDQASISNGAAYADLDNDGDLDIIVNKINDTGIVFENHTDSLIGHNFIKVSLKGADGNSDGMGAKVMVYHENTMQMQQMMTTRGFISSVSPILNFGLKDAKAVDSLVVLWNDGTRQVIREIAVNQLTTIDKKAAANTNLPVAARRHGSEERLFEELDAVIDFSHRENRFQDFGRESLMPFMVSKEGPALAVGDANGDGLQDIFIGGAKHQTSALWIQVAGGKYELLEVEAFKLDSVFEDVSATWIDVDADGDQDLYVVSGGNEFFGEMDKQFDRLYINEGKGILRRDKNRLPPMYENKSCARPCDYDGDGDVDIFVGGRVTSYAYGKAPRSYLLINNGSGVFSDQTKRLANGLERFGMITDAHWADFDNDDDMDLIVAGSFTPIAIFENKAGKLIEKVIIDEIAQVSTAGLWHGLNVADFDQDGDLDIIAGNLGLNNKFIKRDGTGKLRMYIKDFDGNGQDEQILAYDRNRKWFPVLSKDEMGAVLPALIKKRFKNYSQFAGRAIDEIFKRSELEDCQIKEVNTLASIYLENIGNHQFSITQLPVQAQFAPIYAIEVDDYNDDGKPDILAAGNLYDVSTYQTRYDAGIGVVLLGTGAGTFNVVSSAGSGICLDGEIRNIETIRVNGQKVVVVARNNQSPAFYKVLK</sequence>
<proteinExistence type="predicted"/>
<dbReference type="Pfam" id="PF07593">
    <property type="entry name" value="UnbV_ASPIC"/>
    <property type="match status" value="1"/>
</dbReference>
<dbReference type="PANTHER" id="PTHR16026:SF0">
    <property type="entry name" value="CARTILAGE ACIDIC PROTEIN 1"/>
    <property type="match status" value="1"/>
</dbReference>
<evidence type="ECO:0000313" key="4">
    <source>
        <dbReference type="Proteomes" id="UP001172083"/>
    </source>
</evidence>
<dbReference type="InterPro" id="IPR028994">
    <property type="entry name" value="Integrin_alpha_N"/>
</dbReference>
<accession>A0ABT8LGX7</accession>
<feature type="domain" description="ASPIC/UnbV" evidence="2">
    <location>
        <begin position="534"/>
        <end position="600"/>
    </location>
</feature>
<dbReference type="Gene3D" id="2.130.10.130">
    <property type="entry name" value="Integrin alpha, N-terminal"/>
    <property type="match status" value="4"/>
</dbReference>
<dbReference type="Pfam" id="PF13517">
    <property type="entry name" value="FG-GAP_3"/>
    <property type="match status" value="5"/>
</dbReference>
<dbReference type="EMBL" id="JAUJEB010000006">
    <property type="protein sequence ID" value="MDN5215538.1"/>
    <property type="molecule type" value="Genomic_DNA"/>
</dbReference>
<evidence type="ECO:0000259" key="2">
    <source>
        <dbReference type="Pfam" id="PF07593"/>
    </source>
</evidence>